<keyword evidence="2" id="KW-1185">Reference proteome</keyword>
<name>A0A9D4BI12_DREPO</name>
<proteinExistence type="predicted"/>
<evidence type="ECO:0000313" key="2">
    <source>
        <dbReference type="Proteomes" id="UP000828390"/>
    </source>
</evidence>
<dbReference type="EMBL" id="JAIWYP010000016">
    <property type="protein sequence ID" value="KAH3696325.1"/>
    <property type="molecule type" value="Genomic_DNA"/>
</dbReference>
<organism evidence="1 2">
    <name type="scientific">Dreissena polymorpha</name>
    <name type="common">Zebra mussel</name>
    <name type="synonym">Mytilus polymorpha</name>
    <dbReference type="NCBI Taxonomy" id="45954"/>
    <lineage>
        <taxon>Eukaryota</taxon>
        <taxon>Metazoa</taxon>
        <taxon>Spiralia</taxon>
        <taxon>Lophotrochozoa</taxon>
        <taxon>Mollusca</taxon>
        <taxon>Bivalvia</taxon>
        <taxon>Autobranchia</taxon>
        <taxon>Heteroconchia</taxon>
        <taxon>Euheterodonta</taxon>
        <taxon>Imparidentia</taxon>
        <taxon>Neoheterodontei</taxon>
        <taxon>Myida</taxon>
        <taxon>Dreissenoidea</taxon>
        <taxon>Dreissenidae</taxon>
        <taxon>Dreissena</taxon>
    </lineage>
</organism>
<dbReference type="AlphaFoldDB" id="A0A9D4BI12"/>
<reference evidence="1" key="1">
    <citation type="journal article" date="2019" name="bioRxiv">
        <title>The Genome of the Zebra Mussel, Dreissena polymorpha: A Resource for Invasive Species Research.</title>
        <authorList>
            <person name="McCartney M.A."/>
            <person name="Auch B."/>
            <person name="Kono T."/>
            <person name="Mallez S."/>
            <person name="Zhang Y."/>
            <person name="Obille A."/>
            <person name="Becker A."/>
            <person name="Abrahante J.E."/>
            <person name="Garbe J."/>
            <person name="Badalamenti J.P."/>
            <person name="Herman A."/>
            <person name="Mangelson H."/>
            <person name="Liachko I."/>
            <person name="Sullivan S."/>
            <person name="Sone E.D."/>
            <person name="Koren S."/>
            <person name="Silverstein K.A.T."/>
            <person name="Beckman K.B."/>
            <person name="Gohl D.M."/>
        </authorList>
    </citation>
    <scope>NUCLEOTIDE SEQUENCE</scope>
    <source>
        <strain evidence="1">Duluth1</strain>
        <tissue evidence="1">Whole animal</tissue>
    </source>
</reference>
<evidence type="ECO:0000313" key="1">
    <source>
        <dbReference type="EMBL" id="KAH3696325.1"/>
    </source>
</evidence>
<dbReference type="Proteomes" id="UP000828390">
    <property type="component" value="Unassembled WGS sequence"/>
</dbReference>
<accession>A0A9D4BI12</accession>
<gene>
    <name evidence="1" type="ORF">DPMN_083788</name>
</gene>
<reference evidence="1" key="2">
    <citation type="submission" date="2020-11" db="EMBL/GenBank/DDBJ databases">
        <authorList>
            <person name="McCartney M.A."/>
            <person name="Auch B."/>
            <person name="Kono T."/>
            <person name="Mallez S."/>
            <person name="Becker A."/>
            <person name="Gohl D.M."/>
            <person name="Silverstein K.A.T."/>
            <person name="Koren S."/>
            <person name="Bechman K.B."/>
            <person name="Herman A."/>
            <person name="Abrahante J.E."/>
            <person name="Garbe J."/>
        </authorList>
    </citation>
    <scope>NUCLEOTIDE SEQUENCE</scope>
    <source>
        <strain evidence="1">Duluth1</strain>
        <tissue evidence="1">Whole animal</tissue>
    </source>
</reference>
<protein>
    <submittedName>
        <fullName evidence="1">Uncharacterized protein</fullName>
    </submittedName>
</protein>
<sequence>MEHKTNEYVRNMVAKLVGMQEPLLATINRRNLAWFGHVTRPFRGMSSSREKLDGHLERVDIKPFEEHIRPDRKMISVSSSLISQTAVRSGKEMMVMNAKTSI</sequence>
<comment type="caution">
    <text evidence="1">The sequence shown here is derived from an EMBL/GenBank/DDBJ whole genome shotgun (WGS) entry which is preliminary data.</text>
</comment>